<gene>
    <name evidence="2" type="ORF">ATANTOWER_020952</name>
</gene>
<comment type="caution">
    <text evidence="2">The sequence shown here is derived from an EMBL/GenBank/DDBJ whole genome shotgun (WGS) entry which is preliminary data.</text>
</comment>
<keyword evidence="3" id="KW-1185">Reference proteome</keyword>
<evidence type="ECO:0000256" key="1">
    <source>
        <dbReference type="SAM" id="MobiDB-lite"/>
    </source>
</evidence>
<feature type="region of interest" description="Disordered" evidence="1">
    <location>
        <begin position="52"/>
        <end position="73"/>
    </location>
</feature>
<organism evidence="2 3">
    <name type="scientific">Ataeniobius toweri</name>
    <dbReference type="NCBI Taxonomy" id="208326"/>
    <lineage>
        <taxon>Eukaryota</taxon>
        <taxon>Metazoa</taxon>
        <taxon>Chordata</taxon>
        <taxon>Craniata</taxon>
        <taxon>Vertebrata</taxon>
        <taxon>Euteleostomi</taxon>
        <taxon>Actinopterygii</taxon>
        <taxon>Neopterygii</taxon>
        <taxon>Teleostei</taxon>
        <taxon>Neoteleostei</taxon>
        <taxon>Acanthomorphata</taxon>
        <taxon>Ovalentaria</taxon>
        <taxon>Atherinomorphae</taxon>
        <taxon>Cyprinodontiformes</taxon>
        <taxon>Goodeidae</taxon>
        <taxon>Ataeniobius</taxon>
    </lineage>
</organism>
<evidence type="ECO:0000313" key="3">
    <source>
        <dbReference type="Proteomes" id="UP001345963"/>
    </source>
</evidence>
<sequence length="150" mass="16647">MLQQTLKPSVNRLTGKVKHVSVRPRLRSQHLPDMTRFGEDFITTRLGFTSSCKGTPHHPRLETESGNHGESQQWAWQKETACAPPPPLCEHTPYMKPSDACDAALTCQSDQGEDPTALPPLSIQVTMYYNRLVKNCLISKGTHGSGSFNT</sequence>
<accession>A0ABU7C3U0</accession>
<feature type="non-terminal residue" evidence="2">
    <location>
        <position position="150"/>
    </location>
</feature>
<protein>
    <submittedName>
        <fullName evidence="2">Uncharacterized protein</fullName>
    </submittedName>
</protein>
<evidence type="ECO:0000313" key="2">
    <source>
        <dbReference type="EMBL" id="MED6257378.1"/>
    </source>
</evidence>
<name>A0ABU7C3U0_9TELE</name>
<reference evidence="2 3" key="1">
    <citation type="submission" date="2021-07" db="EMBL/GenBank/DDBJ databases">
        <authorList>
            <person name="Palmer J.M."/>
        </authorList>
    </citation>
    <scope>NUCLEOTIDE SEQUENCE [LARGE SCALE GENOMIC DNA]</scope>
    <source>
        <strain evidence="2 3">AT_MEX2019</strain>
        <tissue evidence="2">Muscle</tissue>
    </source>
</reference>
<proteinExistence type="predicted"/>
<dbReference type="EMBL" id="JAHUTI010079124">
    <property type="protein sequence ID" value="MED6257378.1"/>
    <property type="molecule type" value="Genomic_DNA"/>
</dbReference>
<dbReference type="Proteomes" id="UP001345963">
    <property type="component" value="Unassembled WGS sequence"/>
</dbReference>